<evidence type="ECO:0000313" key="17">
    <source>
        <dbReference type="EMBL" id="EFN88437.1"/>
    </source>
</evidence>
<dbReference type="PANTHER" id="PTHR48467:SF1">
    <property type="entry name" value="GLUTAMATE SYNTHASE 1 [NADH], CHLOROPLASTIC-LIKE"/>
    <property type="match status" value="1"/>
</dbReference>
<keyword evidence="7 13" id="KW-0285">Flavoprotein</keyword>
<proteinExistence type="inferred from homology"/>
<dbReference type="EMBL" id="GL446149">
    <property type="protein sequence ID" value="EFN88437.1"/>
    <property type="molecule type" value="Genomic_DNA"/>
</dbReference>
<evidence type="ECO:0000256" key="6">
    <source>
        <dbReference type="ARBA" id="ARBA00022448"/>
    </source>
</evidence>
<dbReference type="Proteomes" id="UP000008237">
    <property type="component" value="Unassembled WGS sequence"/>
</dbReference>
<dbReference type="InParanoid" id="E2B776"/>
<dbReference type="UniPathway" id="UPA00296"/>
<gene>
    <name evidence="17" type="ORF">EAI_01365</name>
</gene>
<dbReference type="FunCoup" id="E2B776">
    <property type="interactions" value="1391"/>
</dbReference>
<evidence type="ECO:0000256" key="14">
    <source>
        <dbReference type="PIRSR" id="PIRSR000362-1"/>
    </source>
</evidence>
<feature type="binding site" evidence="14">
    <location>
        <begin position="380"/>
        <end position="382"/>
    </location>
    <ligand>
        <name>FAD</name>
        <dbReference type="ChEBI" id="CHEBI:57692"/>
    </ligand>
</feature>
<reference evidence="17 18" key="1">
    <citation type="journal article" date="2010" name="Science">
        <title>Genomic comparison of the ants Camponotus floridanus and Harpegnathos saltator.</title>
        <authorList>
            <person name="Bonasio R."/>
            <person name="Zhang G."/>
            <person name="Ye C."/>
            <person name="Mutti N.S."/>
            <person name="Fang X."/>
            <person name="Qin N."/>
            <person name="Donahue G."/>
            <person name="Yang P."/>
            <person name="Li Q."/>
            <person name="Li C."/>
            <person name="Zhang P."/>
            <person name="Huang Z."/>
            <person name="Berger S.L."/>
            <person name="Reinberg D."/>
            <person name="Wang J."/>
            <person name="Liebig J."/>
        </authorList>
    </citation>
    <scope>NUCLEOTIDE SEQUENCE [LARGE SCALE GENOMIC DNA]</scope>
    <source>
        <strain evidence="17 18">R22 G/1</strain>
    </source>
</reference>
<dbReference type="InterPro" id="IPR055275">
    <property type="entry name" value="Ferredox_Rdtase"/>
</dbReference>
<dbReference type="PIRSF" id="PIRSF000362">
    <property type="entry name" value="FNR"/>
    <property type="match status" value="1"/>
</dbReference>
<evidence type="ECO:0000256" key="8">
    <source>
        <dbReference type="ARBA" id="ARBA00022827"/>
    </source>
</evidence>
<evidence type="ECO:0000259" key="16">
    <source>
        <dbReference type="Pfam" id="PF07992"/>
    </source>
</evidence>
<feature type="binding site" evidence="14">
    <location>
        <position position="30"/>
    </location>
    <ligand>
        <name>FAD</name>
        <dbReference type="ChEBI" id="CHEBI:57692"/>
    </ligand>
</feature>
<evidence type="ECO:0000256" key="1">
    <source>
        <dbReference type="ARBA" id="ARBA00001974"/>
    </source>
</evidence>
<feature type="binding site" evidence="15">
    <location>
        <begin position="166"/>
        <end position="169"/>
    </location>
    <ligand>
        <name>NADP(+)</name>
        <dbReference type="ChEBI" id="CHEBI:58349"/>
    </ligand>
</feature>
<evidence type="ECO:0000256" key="15">
    <source>
        <dbReference type="PIRSR" id="PIRSR000362-2"/>
    </source>
</evidence>
<feature type="binding site" evidence="15">
    <location>
        <position position="222"/>
    </location>
    <ligand>
        <name>NADP(+)</name>
        <dbReference type="ChEBI" id="CHEBI:58349"/>
    </ligand>
</feature>
<evidence type="ECO:0000256" key="12">
    <source>
        <dbReference type="ARBA" id="ARBA00048933"/>
    </source>
</evidence>
<dbReference type="InterPro" id="IPR021163">
    <property type="entry name" value="Ferredox_Rdtase_adrenod"/>
</dbReference>
<evidence type="ECO:0000256" key="10">
    <source>
        <dbReference type="ARBA" id="ARBA00022982"/>
    </source>
</evidence>
<evidence type="ECO:0000256" key="4">
    <source>
        <dbReference type="ARBA" id="ARBA00013219"/>
    </source>
</evidence>
<evidence type="ECO:0000313" key="18">
    <source>
        <dbReference type="Proteomes" id="UP000008237"/>
    </source>
</evidence>
<dbReference type="Pfam" id="PF07992">
    <property type="entry name" value="Pyr_redox_2"/>
    <property type="match status" value="1"/>
</dbReference>
<dbReference type="InterPro" id="IPR036188">
    <property type="entry name" value="FAD/NAD-bd_sf"/>
</dbReference>
<dbReference type="SUPFAM" id="SSF51971">
    <property type="entry name" value="Nucleotide-binding domain"/>
    <property type="match status" value="1"/>
</dbReference>
<dbReference type="EC" id="1.18.1.6" evidence="4 13"/>
<organism evidence="18">
    <name type="scientific">Harpegnathos saltator</name>
    <name type="common">Jerdon's jumping ant</name>
    <dbReference type="NCBI Taxonomy" id="610380"/>
    <lineage>
        <taxon>Eukaryota</taxon>
        <taxon>Metazoa</taxon>
        <taxon>Ecdysozoa</taxon>
        <taxon>Arthropoda</taxon>
        <taxon>Hexapoda</taxon>
        <taxon>Insecta</taxon>
        <taxon>Pterygota</taxon>
        <taxon>Neoptera</taxon>
        <taxon>Endopterygota</taxon>
        <taxon>Hymenoptera</taxon>
        <taxon>Apocrita</taxon>
        <taxon>Aculeata</taxon>
        <taxon>Formicoidea</taxon>
        <taxon>Formicidae</taxon>
        <taxon>Ponerinae</taxon>
        <taxon>Ponerini</taxon>
        <taxon>Harpegnathos</taxon>
    </lineage>
</organism>
<evidence type="ECO:0000256" key="5">
    <source>
        <dbReference type="ARBA" id="ARBA00016287"/>
    </source>
</evidence>
<keyword evidence="13" id="KW-0496">Mitochondrion</keyword>
<evidence type="ECO:0000256" key="11">
    <source>
        <dbReference type="ARBA" id="ARBA00023002"/>
    </source>
</evidence>
<dbReference type="Gene3D" id="3.50.50.60">
    <property type="entry name" value="FAD/NAD(P)-binding domain"/>
    <property type="match status" value="1"/>
</dbReference>
<keyword evidence="6" id="KW-0813">Transport</keyword>
<protein>
    <recommendedName>
        <fullName evidence="5 13">NADPH:adrenodoxin oxidoreductase, mitochondrial</fullName>
        <ecNumber evidence="4 13">1.18.1.6</ecNumber>
    </recommendedName>
</protein>
<feature type="binding site" evidence="15">
    <location>
        <position position="380"/>
    </location>
    <ligand>
        <name>NADP(+)</name>
        <dbReference type="ChEBI" id="CHEBI:58349"/>
    </ligand>
</feature>
<dbReference type="STRING" id="610380.E2B776"/>
<feature type="binding site" evidence="14">
    <location>
        <position position="51"/>
    </location>
    <ligand>
        <name>FAD</name>
        <dbReference type="ChEBI" id="CHEBI:57692"/>
    </ligand>
</feature>
<dbReference type="OMA" id="RFNFIGN"/>
<sequence length="464" mass="51724">MRLNFIGNNIRMLSTEQRTPKVCIIGAGPAGFYAAQQMLKGLNDVTIDILEKLPLPFGLVRFGVAPDHPEVKNVLNTFHKTATNPRVQFLGNINIGTDVTVPQLRELYDAVLLTFGAQKDQKLNIPGENLENIISGRRFVGWYNGVPTDKDLEINLNVEEVVIIGQGNVAVDITRILLMPVDKLKNTDITSYALDRLSQSRVRKVSMIGRRGPLQVAFTIAELRELIKLENMKTVWRPQDFAGVQTIVPTLARPRKRLTELMLKSLEESMNLTNNSTYTKELHPIFLRSPLEFRGTDHVKSIRLSVNRLRGDMIQNQVAEAIGEFEEITCGLALRSIGYKSLQIDNSIPFDVRKGRVENVAGKVDGNLYSTGWAATGPVGVILSTMTNAFEVGRLICKELKGSLKENKAGSDGLRKILDSKGVQIVSYSDWEKIDRVECERGKQLGKSREKIVDIAEMLKIAAT</sequence>
<keyword evidence="9 13" id="KW-0521">NADP</keyword>
<evidence type="ECO:0000256" key="13">
    <source>
        <dbReference type="PIRNR" id="PIRNR000362"/>
    </source>
</evidence>
<evidence type="ECO:0000256" key="7">
    <source>
        <dbReference type="ARBA" id="ARBA00022630"/>
    </source>
</evidence>
<dbReference type="GO" id="GO:0008203">
    <property type="term" value="P:cholesterol metabolic process"/>
    <property type="evidence" value="ECO:0007669"/>
    <property type="project" value="UniProtKB-UniPathway"/>
</dbReference>
<keyword evidence="8 13" id="KW-0274">FAD</keyword>
<comment type="pathway">
    <text evidence="2">Steroid metabolism; cholesterol metabolism.</text>
</comment>
<evidence type="ECO:0000256" key="2">
    <source>
        <dbReference type="ARBA" id="ARBA00004731"/>
    </source>
</evidence>
<comment type="similarity">
    <text evidence="3 13">Belongs to the ferredoxin--NADP reductase type 1 family.</text>
</comment>
<dbReference type="PRINTS" id="PR00419">
    <property type="entry name" value="ADXRDTASE"/>
</dbReference>
<dbReference type="GO" id="GO:0005739">
    <property type="term" value="C:mitochondrion"/>
    <property type="evidence" value="ECO:0007669"/>
    <property type="project" value="UniProtKB-SubCell"/>
</dbReference>
<evidence type="ECO:0000256" key="9">
    <source>
        <dbReference type="ARBA" id="ARBA00022857"/>
    </source>
</evidence>
<keyword evidence="11 13" id="KW-0560">Oxidoreductase</keyword>
<accession>E2B776</accession>
<evidence type="ECO:0000256" key="3">
    <source>
        <dbReference type="ARBA" id="ARBA00008312"/>
    </source>
</evidence>
<dbReference type="OrthoDB" id="429597at2759"/>
<dbReference type="InterPro" id="IPR023753">
    <property type="entry name" value="FAD/NAD-binding_dom"/>
</dbReference>
<feature type="binding site" evidence="14">
    <location>
        <position position="59"/>
    </location>
    <ligand>
        <name>FAD</name>
        <dbReference type="ChEBI" id="CHEBI:57692"/>
    </ligand>
</feature>
<feature type="binding site" evidence="14">
    <location>
        <position position="95"/>
    </location>
    <ligand>
        <name>FAD</name>
        <dbReference type="ChEBI" id="CHEBI:57692"/>
    </ligand>
</feature>
<dbReference type="Gene3D" id="3.40.50.720">
    <property type="entry name" value="NAD(P)-binding Rossmann-like Domain"/>
    <property type="match status" value="1"/>
</dbReference>
<name>E2B776_HARSA</name>
<keyword evidence="10" id="KW-0249">Electron transport</keyword>
<comment type="catalytic activity">
    <reaction evidence="12 13">
        <text>2 reduced [adrenodoxin] + NADP(+) + H(+) = 2 oxidized [adrenodoxin] + NADPH</text>
        <dbReference type="Rhea" id="RHEA:42312"/>
        <dbReference type="Rhea" id="RHEA-COMP:9998"/>
        <dbReference type="Rhea" id="RHEA-COMP:9999"/>
        <dbReference type="ChEBI" id="CHEBI:15378"/>
        <dbReference type="ChEBI" id="CHEBI:33737"/>
        <dbReference type="ChEBI" id="CHEBI:33738"/>
        <dbReference type="ChEBI" id="CHEBI:57783"/>
        <dbReference type="ChEBI" id="CHEBI:58349"/>
        <dbReference type="EC" id="1.18.1.6"/>
    </reaction>
</comment>
<feature type="binding site" evidence="14">
    <location>
        <position position="373"/>
    </location>
    <ligand>
        <name>FAD</name>
        <dbReference type="ChEBI" id="CHEBI:57692"/>
    </ligand>
</feature>
<feature type="binding site" evidence="15">
    <location>
        <begin position="210"/>
        <end position="211"/>
    </location>
    <ligand>
        <name>NADP(+)</name>
        <dbReference type="ChEBI" id="CHEBI:58349"/>
    </ligand>
</feature>
<comment type="cofactor">
    <cofactor evidence="1 13 14">
        <name>FAD</name>
        <dbReference type="ChEBI" id="CHEBI:57692"/>
    </cofactor>
</comment>
<dbReference type="AlphaFoldDB" id="E2B776"/>
<dbReference type="PANTHER" id="PTHR48467">
    <property type="entry name" value="GLUTAMATE SYNTHASE 1 [NADH], CHLOROPLASTIC-LIKE"/>
    <property type="match status" value="1"/>
</dbReference>
<dbReference type="FunFam" id="3.50.50.60:FF:000229">
    <property type="entry name" value="NADPH:adrenodoxin oxidoreductase, mitochondrial"/>
    <property type="match status" value="1"/>
</dbReference>
<feature type="domain" description="FAD/NAD(P)-binding" evidence="16">
    <location>
        <begin position="21"/>
        <end position="177"/>
    </location>
</feature>
<dbReference type="GO" id="GO:0016491">
    <property type="term" value="F:oxidoreductase activity"/>
    <property type="evidence" value="ECO:0007669"/>
    <property type="project" value="UniProtKB-KW"/>
</dbReference>
<keyword evidence="18" id="KW-1185">Reference proteome</keyword>
<comment type="subcellular location">
    <subcellularLocation>
        <location evidence="13">Mitochondrion</location>
    </subcellularLocation>
</comment>